<dbReference type="SMART" id="SM00382">
    <property type="entry name" value="AAA"/>
    <property type="match status" value="1"/>
</dbReference>
<dbReference type="PROSITE" id="PS00676">
    <property type="entry name" value="SIGMA54_INTERACT_2"/>
    <property type="match status" value="1"/>
</dbReference>
<protein>
    <submittedName>
        <fullName evidence="11">Nitrogen regulation protein NR(I)</fullName>
    </submittedName>
</protein>
<dbReference type="InterPro" id="IPR003593">
    <property type="entry name" value="AAA+_ATPase"/>
</dbReference>
<dbReference type="InterPro" id="IPR011006">
    <property type="entry name" value="CheY-like_superfamily"/>
</dbReference>
<accession>A0A2C8FCA4</accession>
<evidence type="ECO:0000256" key="4">
    <source>
        <dbReference type="ARBA" id="ARBA00023012"/>
    </source>
</evidence>
<feature type="domain" description="Sigma-54 factor interaction" evidence="9">
    <location>
        <begin position="143"/>
        <end position="367"/>
    </location>
</feature>
<evidence type="ECO:0000259" key="9">
    <source>
        <dbReference type="PROSITE" id="PS50045"/>
    </source>
</evidence>
<name>A0A2C8FCA4_9BACT</name>
<dbReference type="CDD" id="cd00009">
    <property type="entry name" value="AAA"/>
    <property type="match status" value="1"/>
</dbReference>
<dbReference type="Proteomes" id="UP000219215">
    <property type="component" value="Chromosome DPRO"/>
</dbReference>
<dbReference type="PANTHER" id="PTHR32071">
    <property type="entry name" value="TRANSCRIPTIONAL REGULATORY PROTEIN"/>
    <property type="match status" value="1"/>
</dbReference>
<dbReference type="RefSeq" id="WP_097013142.1">
    <property type="nucleotide sequence ID" value="NZ_LT907975.1"/>
</dbReference>
<dbReference type="Pfam" id="PF02954">
    <property type="entry name" value="HTH_8"/>
    <property type="match status" value="1"/>
</dbReference>
<gene>
    <name evidence="11" type="primary">ntrC</name>
    <name evidence="11" type="ORF">DPRO_3498</name>
</gene>
<keyword evidence="5" id="KW-0805">Transcription regulation</keyword>
<dbReference type="InterPro" id="IPR002197">
    <property type="entry name" value="HTH_Fis"/>
</dbReference>
<evidence type="ECO:0000256" key="8">
    <source>
        <dbReference type="PROSITE-ProRule" id="PRU00169"/>
    </source>
</evidence>
<evidence type="ECO:0000256" key="1">
    <source>
        <dbReference type="ARBA" id="ARBA00022553"/>
    </source>
</evidence>
<evidence type="ECO:0000256" key="6">
    <source>
        <dbReference type="ARBA" id="ARBA00023125"/>
    </source>
</evidence>
<evidence type="ECO:0000256" key="5">
    <source>
        <dbReference type="ARBA" id="ARBA00023015"/>
    </source>
</evidence>
<evidence type="ECO:0000259" key="10">
    <source>
        <dbReference type="PROSITE" id="PS50110"/>
    </source>
</evidence>
<evidence type="ECO:0000256" key="3">
    <source>
        <dbReference type="ARBA" id="ARBA00022840"/>
    </source>
</evidence>
<keyword evidence="3" id="KW-0067">ATP-binding</keyword>
<dbReference type="InterPro" id="IPR058031">
    <property type="entry name" value="AAA_lid_NorR"/>
</dbReference>
<dbReference type="InterPro" id="IPR002078">
    <property type="entry name" value="Sigma_54_int"/>
</dbReference>
<dbReference type="InterPro" id="IPR027417">
    <property type="entry name" value="P-loop_NTPase"/>
</dbReference>
<reference evidence="12" key="1">
    <citation type="submission" date="2017-09" db="EMBL/GenBank/DDBJ databases">
        <authorList>
            <person name="Regsiter A."/>
            <person name="William W."/>
        </authorList>
    </citation>
    <scope>NUCLEOTIDE SEQUENCE [LARGE SCALE GENOMIC DNA]</scope>
    <source>
        <strain evidence="12">500-1</strain>
    </source>
</reference>
<evidence type="ECO:0000313" key="12">
    <source>
        <dbReference type="Proteomes" id="UP000219215"/>
    </source>
</evidence>
<feature type="domain" description="Response regulatory" evidence="10">
    <location>
        <begin position="4"/>
        <end position="118"/>
    </location>
</feature>
<dbReference type="FunFam" id="3.40.50.2300:FF:000018">
    <property type="entry name" value="DNA-binding transcriptional regulator NtrC"/>
    <property type="match status" value="1"/>
</dbReference>
<dbReference type="PROSITE" id="PS00688">
    <property type="entry name" value="SIGMA54_INTERACT_3"/>
    <property type="match status" value="1"/>
</dbReference>
<dbReference type="GO" id="GO:0000160">
    <property type="term" value="P:phosphorelay signal transduction system"/>
    <property type="evidence" value="ECO:0007669"/>
    <property type="project" value="UniProtKB-KW"/>
</dbReference>
<dbReference type="Gene3D" id="1.10.8.60">
    <property type="match status" value="1"/>
</dbReference>
<dbReference type="AlphaFoldDB" id="A0A2C8FCA4"/>
<feature type="modified residue" description="4-aspartylphosphate" evidence="8">
    <location>
        <position position="53"/>
    </location>
</feature>
<keyword evidence="2" id="KW-0547">Nucleotide-binding</keyword>
<dbReference type="PANTHER" id="PTHR32071:SF57">
    <property type="entry name" value="C4-DICARBOXYLATE TRANSPORT TRANSCRIPTIONAL REGULATORY PROTEIN DCTD"/>
    <property type="match status" value="1"/>
</dbReference>
<dbReference type="Gene3D" id="3.40.50.2300">
    <property type="match status" value="1"/>
</dbReference>
<dbReference type="GO" id="GO:0043565">
    <property type="term" value="F:sequence-specific DNA binding"/>
    <property type="evidence" value="ECO:0007669"/>
    <property type="project" value="InterPro"/>
</dbReference>
<dbReference type="GO" id="GO:0005524">
    <property type="term" value="F:ATP binding"/>
    <property type="evidence" value="ECO:0007669"/>
    <property type="project" value="UniProtKB-KW"/>
</dbReference>
<dbReference type="InterPro" id="IPR025944">
    <property type="entry name" value="Sigma_54_int_dom_CS"/>
</dbReference>
<keyword evidence="6" id="KW-0238">DNA-binding</keyword>
<dbReference type="PRINTS" id="PR01590">
    <property type="entry name" value="HTHFIS"/>
</dbReference>
<sequence length="449" mass="49977">MSKSIIVVEDELSIRIGIQHTLTAEGYTVEAFEDADSALRFMQPGGFDLLITDMRLPGMSGLELLSKVEELHPETGTMLITAFPEIDLAVKAMRHGAFDFLCKPFSNEGLLIAVERYFNYRDLKQENARLKSGEDLEGMIGGQAMQPAFDRIRAVADACTPVLILGPSGTGKELVASALHNLSHRADKPFIKINCSALPEHLLESELFGHEKGAFTGAHRRRIGKFEVANGGTFFFDEIGDMPLSLQAKLLRVLEDGEITRVGENKPIKVAVRTIFATAKDLDAALEEGTFREDLYYRINVVPINLPPLKERGDDIVKLMQHFLHLYAGRHNKQEVSISSDAQKALLAYDYPGNIRELRNIIERSVLLAQDGVVRVGHLPQRVRGEEQPVSVCKAKDNFTLEEGVQQYERERIVGALEKTGNRKQLAADMLGISRKVLWKKMKDLGISG</sequence>
<keyword evidence="1 8" id="KW-0597">Phosphoprotein</keyword>
<proteinExistence type="predicted"/>
<dbReference type="InterPro" id="IPR001789">
    <property type="entry name" value="Sig_transdc_resp-reg_receiver"/>
</dbReference>
<dbReference type="GO" id="GO:0006355">
    <property type="term" value="P:regulation of DNA-templated transcription"/>
    <property type="evidence" value="ECO:0007669"/>
    <property type="project" value="InterPro"/>
</dbReference>
<dbReference type="Gene3D" id="3.40.50.300">
    <property type="entry name" value="P-loop containing nucleotide triphosphate hydrolases"/>
    <property type="match status" value="1"/>
</dbReference>
<dbReference type="SUPFAM" id="SSF52540">
    <property type="entry name" value="P-loop containing nucleoside triphosphate hydrolases"/>
    <property type="match status" value="1"/>
</dbReference>
<keyword evidence="12" id="KW-1185">Reference proteome</keyword>
<dbReference type="OrthoDB" id="9763792at2"/>
<keyword evidence="4" id="KW-0902">Two-component regulatory system</keyword>
<dbReference type="KEGG" id="pprf:DPRO_3498"/>
<dbReference type="Pfam" id="PF00072">
    <property type="entry name" value="Response_reg"/>
    <property type="match status" value="1"/>
</dbReference>
<organism evidence="11 12">
    <name type="scientific">Pseudodesulfovibrio profundus</name>
    <dbReference type="NCBI Taxonomy" id="57320"/>
    <lineage>
        <taxon>Bacteria</taxon>
        <taxon>Pseudomonadati</taxon>
        <taxon>Thermodesulfobacteriota</taxon>
        <taxon>Desulfovibrionia</taxon>
        <taxon>Desulfovibrionales</taxon>
        <taxon>Desulfovibrionaceae</taxon>
    </lineage>
</organism>
<dbReference type="PROSITE" id="PS50045">
    <property type="entry name" value="SIGMA54_INTERACT_4"/>
    <property type="match status" value="1"/>
</dbReference>
<dbReference type="InterPro" id="IPR009057">
    <property type="entry name" value="Homeodomain-like_sf"/>
</dbReference>
<keyword evidence="7" id="KW-0804">Transcription</keyword>
<dbReference type="FunFam" id="3.40.50.300:FF:000006">
    <property type="entry name" value="DNA-binding transcriptional regulator NtrC"/>
    <property type="match status" value="1"/>
</dbReference>
<evidence type="ECO:0000256" key="2">
    <source>
        <dbReference type="ARBA" id="ARBA00022741"/>
    </source>
</evidence>
<dbReference type="SUPFAM" id="SSF52172">
    <property type="entry name" value="CheY-like"/>
    <property type="match status" value="1"/>
</dbReference>
<dbReference type="Pfam" id="PF25601">
    <property type="entry name" value="AAA_lid_14"/>
    <property type="match status" value="1"/>
</dbReference>
<evidence type="ECO:0000256" key="7">
    <source>
        <dbReference type="ARBA" id="ARBA00023163"/>
    </source>
</evidence>
<dbReference type="EMBL" id="LT907975">
    <property type="protein sequence ID" value="SOB60414.1"/>
    <property type="molecule type" value="Genomic_DNA"/>
</dbReference>
<dbReference type="SUPFAM" id="SSF46689">
    <property type="entry name" value="Homeodomain-like"/>
    <property type="match status" value="1"/>
</dbReference>
<dbReference type="Gene3D" id="1.10.10.60">
    <property type="entry name" value="Homeodomain-like"/>
    <property type="match status" value="1"/>
</dbReference>
<dbReference type="InterPro" id="IPR025943">
    <property type="entry name" value="Sigma_54_int_dom_ATP-bd_2"/>
</dbReference>
<dbReference type="Pfam" id="PF00158">
    <property type="entry name" value="Sigma54_activat"/>
    <property type="match status" value="1"/>
</dbReference>
<dbReference type="SMART" id="SM00448">
    <property type="entry name" value="REC"/>
    <property type="match status" value="1"/>
</dbReference>
<dbReference type="PROSITE" id="PS50110">
    <property type="entry name" value="RESPONSE_REGULATORY"/>
    <property type="match status" value="1"/>
</dbReference>
<evidence type="ECO:0000313" key="11">
    <source>
        <dbReference type="EMBL" id="SOB60414.1"/>
    </source>
</evidence>